<dbReference type="PANTHER" id="PTHR43175">
    <property type="entry name" value="CARBONIC ANHYDRASE"/>
    <property type="match status" value="1"/>
</dbReference>
<keyword evidence="3 4" id="KW-0862">Zinc</keyword>
<feature type="binding site" evidence="4">
    <location>
        <position position="87"/>
    </location>
    <ligand>
        <name>Zn(2+)</name>
        <dbReference type="ChEBI" id="CHEBI:29105"/>
    </ligand>
</feature>
<evidence type="ECO:0000313" key="7">
    <source>
        <dbReference type="Proteomes" id="UP000297245"/>
    </source>
</evidence>
<dbReference type="EC" id="4.2.1.1" evidence="5"/>
<dbReference type="InterPro" id="IPR036874">
    <property type="entry name" value="Carbonic_anhydrase_sf"/>
</dbReference>
<comment type="function">
    <text evidence="5">Reversible hydration of carbon dioxide.</text>
</comment>
<gene>
    <name evidence="6" type="ORF">K435DRAFT_138605</name>
</gene>
<accession>A0A4S8MQD4</accession>
<sequence length="165" mass="18174">MSEAADYSVLSAEFTSSYEPPDIESNYKGTMVVICIDPRVNSFVSSVLPYAVIARNAGGRAKAALRDIVVSQEIAVRDVAVVHHTDCGMCHFSSDSLRQKIKQDNPGDEVVAKSVEEIDFDHIEDLEGSVRSDVEYLKAHPLVKKDTKVTGWVYDIKAGKITRVD</sequence>
<dbReference type="Pfam" id="PF00484">
    <property type="entry name" value="Pro_CA"/>
    <property type="match status" value="1"/>
</dbReference>
<evidence type="ECO:0000256" key="5">
    <source>
        <dbReference type="RuleBase" id="RU003956"/>
    </source>
</evidence>
<feature type="binding site" evidence="4">
    <location>
        <position position="84"/>
    </location>
    <ligand>
        <name>Zn(2+)</name>
        <dbReference type="ChEBI" id="CHEBI:29105"/>
    </ligand>
</feature>
<organism evidence="6 7">
    <name type="scientific">Dendrothele bispora (strain CBS 962.96)</name>
    <dbReference type="NCBI Taxonomy" id="1314807"/>
    <lineage>
        <taxon>Eukaryota</taxon>
        <taxon>Fungi</taxon>
        <taxon>Dikarya</taxon>
        <taxon>Basidiomycota</taxon>
        <taxon>Agaricomycotina</taxon>
        <taxon>Agaricomycetes</taxon>
        <taxon>Agaricomycetidae</taxon>
        <taxon>Agaricales</taxon>
        <taxon>Agaricales incertae sedis</taxon>
        <taxon>Dendrothele</taxon>
    </lineage>
</organism>
<dbReference type="GO" id="GO:0004089">
    <property type="term" value="F:carbonate dehydratase activity"/>
    <property type="evidence" value="ECO:0007669"/>
    <property type="project" value="UniProtKB-UniRule"/>
</dbReference>
<evidence type="ECO:0000256" key="2">
    <source>
        <dbReference type="ARBA" id="ARBA00022723"/>
    </source>
</evidence>
<comment type="catalytic activity">
    <reaction evidence="5">
        <text>hydrogencarbonate + H(+) = CO2 + H2O</text>
        <dbReference type="Rhea" id="RHEA:10748"/>
        <dbReference type="ChEBI" id="CHEBI:15377"/>
        <dbReference type="ChEBI" id="CHEBI:15378"/>
        <dbReference type="ChEBI" id="CHEBI:16526"/>
        <dbReference type="ChEBI" id="CHEBI:17544"/>
        <dbReference type="EC" id="4.2.1.1"/>
    </reaction>
</comment>
<evidence type="ECO:0000256" key="4">
    <source>
        <dbReference type="PIRSR" id="PIRSR601765-1"/>
    </source>
</evidence>
<dbReference type="Proteomes" id="UP000297245">
    <property type="component" value="Unassembled WGS sequence"/>
</dbReference>
<proteinExistence type="inferred from homology"/>
<protein>
    <recommendedName>
        <fullName evidence="5">Carbonic anhydrase</fullName>
        <ecNumber evidence="5">4.2.1.1</ecNumber>
    </recommendedName>
    <alternativeName>
        <fullName evidence="5">Carbonate dehydratase</fullName>
    </alternativeName>
</protein>
<keyword evidence="2 4" id="KW-0479">Metal-binding</keyword>
<feature type="binding site" evidence="4">
    <location>
        <position position="37"/>
    </location>
    <ligand>
        <name>Zn(2+)</name>
        <dbReference type="ChEBI" id="CHEBI:29105"/>
    </ligand>
</feature>
<keyword evidence="7" id="KW-1185">Reference proteome</keyword>
<dbReference type="GO" id="GO:0008270">
    <property type="term" value="F:zinc ion binding"/>
    <property type="evidence" value="ECO:0007669"/>
    <property type="project" value="UniProtKB-UniRule"/>
</dbReference>
<dbReference type="EMBL" id="ML179051">
    <property type="protein sequence ID" value="THV05155.1"/>
    <property type="molecule type" value="Genomic_DNA"/>
</dbReference>
<evidence type="ECO:0000256" key="1">
    <source>
        <dbReference type="ARBA" id="ARBA00006217"/>
    </source>
</evidence>
<dbReference type="AlphaFoldDB" id="A0A4S8MQD4"/>
<dbReference type="OrthoDB" id="10248475at2759"/>
<evidence type="ECO:0000313" key="6">
    <source>
        <dbReference type="EMBL" id="THV05155.1"/>
    </source>
</evidence>
<dbReference type="Gene3D" id="3.40.1050.10">
    <property type="entry name" value="Carbonic anhydrase"/>
    <property type="match status" value="1"/>
</dbReference>
<name>A0A4S8MQD4_DENBC</name>
<feature type="binding site" evidence="4">
    <location>
        <position position="35"/>
    </location>
    <ligand>
        <name>Zn(2+)</name>
        <dbReference type="ChEBI" id="CHEBI:29105"/>
    </ligand>
</feature>
<dbReference type="PANTHER" id="PTHR43175:SF3">
    <property type="entry name" value="CARBON DISULFIDE HYDROLASE"/>
    <property type="match status" value="1"/>
</dbReference>
<keyword evidence="5" id="KW-0456">Lyase</keyword>
<reference evidence="6 7" key="1">
    <citation type="journal article" date="2019" name="Nat. Ecol. Evol.">
        <title>Megaphylogeny resolves global patterns of mushroom evolution.</title>
        <authorList>
            <person name="Varga T."/>
            <person name="Krizsan K."/>
            <person name="Foldi C."/>
            <person name="Dima B."/>
            <person name="Sanchez-Garcia M."/>
            <person name="Sanchez-Ramirez S."/>
            <person name="Szollosi G.J."/>
            <person name="Szarkandi J.G."/>
            <person name="Papp V."/>
            <person name="Albert L."/>
            <person name="Andreopoulos W."/>
            <person name="Angelini C."/>
            <person name="Antonin V."/>
            <person name="Barry K.W."/>
            <person name="Bougher N.L."/>
            <person name="Buchanan P."/>
            <person name="Buyck B."/>
            <person name="Bense V."/>
            <person name="Catcheside P."/>
            <person name="Chovatia M."/>
            <person name="Cooper J."/>
            <person name="Damon W."/>
            <person name="Desjardin D."/>
            <person name="Finy P."/>
            <person name="Geml J."/>
            <person name="Haridas S."/>
            <person name="Hughes K."/>
            <person name="Justo A."/>
            <person name="Karasinski D."/>
            <person name="Kautmanova I."/>
            <person name="Kiss B."/>
            <person name="Kocsube S."/>
            <person name="Kotiranta H."/>
            <person name="LaButti K.M."/>
            <person name="Lechner B.E."/>
            <person name="Liimatainen K."/>
            <person name="Lipzen A."/>
            <person name="Lukacs Z."/>
            <person name="Mihaltcheva S."/>
            <person name="Morgado L.N."/>
            <person name="Niskanen T."/>
            <person name="Noordeloos M.E."/>
            <person name="Ohm R.A."/>
            <person name="Ortiz-Santana B."/>
            <person name="Ovrebo C."/>
            <person name="Racz N."/>
            <person name="Riley R."/>
            <person name="Savchenko A."/>
            <person name="Shiryaev A."/>
            <person name="Soop K."/>
            <person name="Spirin V."/>
            <person name="Szebenyi C."/>
            <person name="Tomsovsky M."/>
            <person name="Tulloss R.E."/>
            <person name="Uehling J."/>
            <person name="Grigoriev I.V."/>
            <person name="Vagvolgyi C."/>
            <person name="Papp T."/>
            <person name="Martin F.M."/>
            <person name="Miettinen O."/>
            <person name="Hibbett D.S."/>
            <person name="Nagy L.G."/>
        </authorList>
    </citation>
    <scope>NUCLEOTIDE SEQUENCE [LARGE SCALE GENOMIC DNA]</scope>
    <source>
        <strain evidence="6 7">CBS 962.96</strain>
    </source>
</reference>
<comment type="cofactor">
    <cofactor evidence="4">
        <name>Zn(2+)</name>
        <dbReference type="ChEBI" id="CHEBI:29105"/>
    </cofactor>
    <text evidence="4">Binds 1 zinc ion per subunit.</text>
</comment>
<dbReference type="InterPro" id="IPR001765">
    <property type="entry name" value="Carbonic_anhydrase"/>
</dbReference>
<evidence type="ECO:0000256" key="3">
    <source>
        <dbReference type="ARBA" id="ARBA00022833"/>
    </source>
</evidence>
<dbReference type="SMART" id="SM00947">
    <property type="entry name" value="Pro_CA"/>
    <property type="match status" value="1"/>
</dbReference>
<comment type="similarity">
    <text evidence="1 5">Belongs to the beta-class carbonic anhydrase family.</text>
</comment>
<dbReference type="SUPFAM" id="SSF53056">
    <property type="entry name" value="beta-carbonic anhydrase, cab"/>
    <property type="match status" value="1"/>
</dbReference>